<keyword evidence="4" id="KW-0472">Membrane</keyword>
<comment type="similarity">
    <text evidence="2">Belongs to the SusD family.</text>
</comment>
<dbReference type="InterPro" id="IPR012944">
    <property type="entry name" value="SusD_RagB_dom"/>
</dbReference>
<dbReference type="Pfam" id="PF14322">
    <property type="entry name" value="SusD-like_3"/>
    <property type="match status" value="1"/>
</dbReference>
<proteinExistence type="inferred from homology"/>
<feature type="domain" description="SusD-like N-terminal" evidence="7">
    <location>
        <begin position="87"/>
        <end position="224"/>
    </location>
</feature>
<keyword evidence="5" id="KW-0998">Cell outer membrane</keyword>
<comment type="subcellular location">
    <subcellularLocation>
        <location evidence="1">Cell outer membrane</location>
    </subcellularLocation>
</comment>
<dbReference type="RefSeq" id="WP_167963986.1">
    <property type="nucleotide sequence ID" value="NZ_JAATJJ010000001.1"/>
</dbReference>
<reference evidence="8 9" key="1">
    <citation type="submission" date="2020-03" db="EMBL/GenBank/DDBJ databases">
        <title>Genomic Encyclopedia of Type Strains, Phase IV (KMG-IV): sequencing the most valuable type-strain genomes for metagenomic binning, comparative biology and taxonomic classification.</title>
        <authorList>
            <person name="Goeker M."/>
        </authorList>
    </citation>
    <scope>NUCLEOTIDE SEQUENCE [LARGE SCALE GENOMIC DNA]</scope>
    <source>
        <strain evidence="8 9">DSM 29762</strain>
    </source>
</reference>
<evidence type="ECO:0000313" key="8">
    <source>
        <dbReference type="EMBL" id="NJB71823.1"/>
    </source>
</evidence>
<evidence type="ECO:0000256" key="1">
    <source>
        <dbReference type="ARBA" id="ARBA00004442"/>
    </source>
</evidence>
<feature type="domain" description="RagB/SusD" evidence="6">
    <location>
        <begin position="271"/>
        <end position="537"/>
    </location>
</feature>
<evidence type="ECO:0000256" key="2">
    <source>
        <dbReference type="ARBA" id="ARBA00006275"/>
    </source>
</evidence>
<accession>A0A846R068</accession>
<evidence type="ECO:0000313" key="9">
    <source>
        <dbReference type="Proteomes" id="UP000590442"/>
    </source>
</evidence>
<dbReference type="AlphaFoldDB" id="A0A846R068"/>
<evidence type="ECO:0000259" key="6">
    <source>
        <dbReference type="Pfam" id="PF07980"/>
    </source>
</evidence>
<evidence type="ECO:0000256" key="5">
    <source>
        <dbReference type="ARBA" id="ARBA00023237"/>
    </source>
</evidence>
<dbReference type="GO" id="GO:0009279">
    <property type="term" value="C:cell outer membrane"/>
    <property type="evidence" value="ECO:0007669"/>
    <property type="project" value="UniProtKB-SubCell"/>
</dbReference>
<dbReference type="Gene3D" id="1.25.40.390">
    <property type="match status" value="1"/>
</dbReference>
<dbReference type="Proteomes" id="UP000590442">
    <property type="component" value="Unassembled WGS sequence"/>
</dbReference>
<dbReference type="PROSITE" id="PS51257">
    <property type="entry name" value="PROKAR_LIPOPROTEIN"/>
    <property type="match status" value="1"/>
</dbReference>
<evidence type="ECO:0000256" key="4">
    <source>
        <dbReference type="ARBA" id="ARBA00023136"/>
    </source>
</evidence>
<comment type="caution">
    <text evidence="8">The sequence shown here is derived from an EMBL/GenBank/DDBJ whole genome shotgun (WGS) entry which is preliminary data.</text>
</comment>
<dbReference type="InterPro" id="IPR033985">
    <property type="entry name" value="SusD-like_N"/>
</dbReference>
<dbReference type="EMBL" id="JAATJJ010000001">
    <property type="protein sequence ID" value="NJB71823.1"/>
    <property type="molecule type" value="Genomic_DNA"/>
</dbReference>
<keyword evidence="3" id="KW-0732">Signal</keyword>
<dbReference type="InterPro" id="IPR011990">
    <property type="entry name" value="TPR-like_helical_dom_sf"/>
</dbReference>
<evidence type="ECO:0008006" key="10">
    <source>
        <dbReference type="Google" id="ProtNLM"/>
    </source>
</evidence>
<evidence type="ECO:0000256" key="3">
    <source>
        <dbReference type="ARBA" id="ARBA00022729"/>
    </source>
</evidence>
<gene>
    <name evidence="8" type="ORF">GGR42_002285</name>
</gene>
<keyword evidence="9" id="KW-1185">Reference proteome</keyword>
<dbReference type="Pfam" id="PF07980">
    <property type="entry name" value="SusD_RagB"/>
    <property type="match status" value="1"/>
</dbReference>
<dbReference type="SUPFAM" id="SSF48452">
    <property type="entry name" value="TPR-like"/>
    <property type="match status" value="1"/>
</dbReference>
<organism evidence="8 9">
    <name type="scientific">Saonia flava</name>
    <dbReference type="NCBI Taxonomy" id="523696"/>
    <lineage>
        <taxon>Bacteria</taxon>
        <taxon>Pseudomonadati</taxon>
        <taxon>Bacteroidota</taxon>
        <taxon>Flavobacteriia</taxon>
        <taxon>Flavobacteriales</taxon>
        <taxon>Flavobacteriaceae</taxon>
        <taxon>Saonia</taxon>
    </lineage>
</organism>
<name>A0A846R068_9FLAO</name>
<protein>
    <recommendedName>
        <fullName evidence="10">RagB/SusD family nutrient uptake outer membrane protein</fullName>
    </recommendedName>
</protein>
<evidence type="ECO:0000259" key="7">
    <source>
        <dbReference type="Pfam" id="PF14322"/>
    </source>
</evidence>
<sequence length="537" mass="59026">MNKYLKTQTRSLLLFSCASVLLFSCTDLEVEETDSLLAPNFQGIASAEEATSSVNSMYNQLNGYIGDQANLFALSEVTTDTQLIPTRGSDWGDNGIWRQLHQHSWTPDHAYITNVWNQWNELQLTASEVLDDRSASTPEAKAHAAFLRGLAVYVILDNYGQVPYRDTSAPPLDDPSVLTGDEAVSFIISDLEAAISALPTSTAGSDNNRASKAAARYLLAKVLLNRHIYNGTGTADSSDMSRVISLVDEIAADGYELQSGYFDLFRAEADNETIWYIPTGVGNRIWNGLHYNLTTPDQAGGWNGFSTLAEFYDLFEGDPNINVEGSGQEERRGFVPLAAEPAGAPGTKDSNGDGLADGTNIGNGFLIGQQYGADGTPLTDRGGSPLAFTRDFTNTATGEKSLVENNEITGIRVLKYAPRYGEFTEHEIFFRYSDAHLMKAEALMRSGGDPTALVNELRTIRNATPLGAVTEQDLIDERGRELYIEFWRRNDLIRFGQYTNDWEFKDPDAVGNSDRQLFPIPASQVILNPNLVQNPGY</sequence>